<dbReference type="InterPro" id="IPR027417">
    <property type="entry name" value="P-loop_NTPase"/>
</dbReference>
<protein>
    <recommendedName>
        <fullName evidence="6">Chromosome partition protein Smc</fullName>
    </recommendedName>
</protein>
<dbReference type="HAMAP" id="MF_01894">
    <property type="entry name" value="Smc_prok"/>
    <property type="match status" value="1"/>
</dbReference>
<proteinExistence type="inferred from homology"/>
<feature type="coiled-coil region" evidence="6">
    <location>
        <begin position="168"/>
        <end position="202"/>
    </location>
</feature>
<comment type="similarity">
    <text evidence="6">Belongs to the SMC family.</text>
</comment>
<dbReference type="RefSeq" id="WP_262399568.1">
    <property type="nucleotide sequence ID" value="NZ_JACRTB010000008.1"/>
</dbReference>
<dbReference type="PANTHER" id="PTHR43977">
    <property type="entry name" value="STRUCTURAL MAINTENANCE OF CHROMOSOMES PROTEIN 3"/>
    <property type="match status" value="1"/>
</dbReference>
<dbReference type="SUPFAM" id="SSF75553">
    <property type="entry name" value="Smc hinge domain"/>
    <property type="match status" value="1"/>
</dbReference>
<feature type="domain" description="SMC hinge" evidence="7">
    <location>
        <begin position="524"/>
        <end position="640"/>
    </location>
</feature>
<accession>A0ABR7NHY0</accession>
<dbReference type="Gene3D" id="6.10.140.1720">
    <property type="match status" value="1"/>
</dbReference>
<dbReference type="CDD" id="cd03278">
    <property type="entry name" value="ABC_SMC_barmotin"/>
    <property type="match status" value="1"/>
</dbReference>
<dbReference type="Gene3D" id="3.30.70.1620">
    <property type="match status" value="1"/>
</dbReference>
<comment type="subunit">
    <text evidence="6">Homodimer.</text>
</comment>
<dbReference type="NCBIfam" id="TIGR02168">
    <property type="entry name" value="SMC_prok_B"/>
    <property type="match status" value="1"/>
</dbReference>
<feature type="coiled-coil region" evidence="6">
    <location>
        <begin position="417"/>
        <end position="451"/>
    </location>
</feature>
<feature type="binding site" evidence="6">
    <location>
        <begin position="32"/>
        <end position="39"/>
    </location>
    <ligand>
        <name>ATP</name>
        <dbReference type="ChEBI" id="CHEBI:30616"/>
    </ligand>
</feature>
<dbReference type="Pfam" id="PF06470">
    <property type="entry name" value="SMC_hinge"/>
    <property type="match status" value="1"/>
</dbReference>
<dbReference type="InterPro" id="IPR036277">
    <property type="entry name" value="SMC_hinge_sf"/>
</dbReference>
<evidence type="ECO:0000256" key="4">
    <source>
        <dbReference type="ARBA" id="ARBA00023054"/>
    </source>
</evidence>
<dbReference type="InterPro" id="IPR011890">
    <property type="entry name" value="SMC_prok"/>
</dbReference>
<dbReference type="EMBL" id="JACRTB010000008">
    <property type="protein sequence ID" value="MBC8576008.1"/>
    <property type="molecule type" value="Genomic_DNA"/>
</dbReference>
<keyword evidence="2 6" id="KW-0547">Nucleotide-binding</keyword>
<organism evidence="8 9">
    <name type="scientific">Yanshouia hominis</name>
    <dbReference type="NCBI Taxonomy" id="2763673"/>
    <lineage>
        <taxon>Bacteria</taxon>
        <taxon>Bacillati</taxon>
        <taxon>Bacillota</taxon>
        <taxon>Clostridia</taxon>
        <taxon>Eubacteriales</taxon>
        <taxon>Oscillospiraceae</taxon>
        <taxon>Yanshouia</taxon>
    </lineage>
</organism>
<dbReference type="Proteomes" id="UP000658131">
    <property type="component" value="Unassembled WGS sequence"/>
</dbReference>
<comment type="domain">
    <text evidence="6">Contains large globular domains required for ATP hydrolysis at each terminus and a third globular domain forming a flexible hinge near the middle of the molecule. These domains are separated by coiled-coil structures.</text>
</comment>
<name>A0ABR7NHY0_9FIRM</name>
<dbReference type="Gene3D" id="3.40.50.300">
    <property type="entry name" value="P-loop containing nucleotide triphosphate hydrolases"/>
    <property type="match status" value="2"/>
</dbReference>
<sequence>MRLKSLDIQGFKSFPDRTRLDFNDGITAVIGPNGSGKSNIADAIRWVLGEQSTRTLRGGKMEDVIFGGTQTRKPLGMASVTLNIDNADRALAGMDAGEVSITRRLYRTGDSEYRINGAQVRLKDITELFLDTGLGRDGYSIIGQGRVAEIVSARSKERREIFEEAAGIAKFRYRKTEAERRLTLAEENLLRLRDILSELEGRLAPLRAQSEKAKQFLELAGEKKSLEVSVWMHTIGELRQKTAQLEDKLLLARSEHQAAEQTVAACERQYAEEQERGRALLLRLEEQRDEISRRNERAAGLEAQRAVLQNDISHHEHSIEEAKDAIEQAGRSQEELSAELAAAGEKLLEQKEKLSAANEQAGTIADQLTELAGEQLRCAAELDRLRIRRAGAFEAIEAARLDAAAAESLLGESAARIAAMESARAAREAAVEEAKRDAAECEGLLAEIAETALSLENSAKGYRLRRELRGQKAAELDQKLADFDGRINERRQRAKLLADMDRNMEGFGPSIKFVMGRARAGALPGVFGPVSSLITVEDGHTVAIETALGGAMQNIVVENEETGKRGIALLKESRAGRATFLPLTSVKGGRLDVSGLEQSLGFVGLACDLVSCGDRFRGVVTSLLGRVAVAEDIDSAVAIAKRNGYRFRIVTLDGQIVNAGGSMTGGYTAKSAGILGRQGEIERLEAEAKKLGEQRAQLAARREEAARELSSVEAELSAIAAQQKSCEEDRIRGEAELSAARQRISQAERQKREADEQREQLLARIEEMKEKSGSSQELTASLTAELDRLQRQIAEGGEMRDSLAARQNALNESRAEMNTAIALLTHEISTAEENLARLTALSGSAGQRQDEQREKIAALEAQISAAGEQIEALASQAARDRQEAEEAQRAVLETQRLREQSEGRCSALRASEREESARRDNLYREVVRLDEQKTASGNECAALVAKLYDEYEMTQSDAEEQARPVEDLATANRRLAELRGRIKNLGSVNVDAIEEYREVSGRYEELSRQITDVEHSKTELSRLIGELTEQMRGIFSQQFEEINKNFGKIFTELFEGGSAALSLTDPDDLLESGIEITVRPPGKLIKNLAALSGGEQAFVAIAIFFAILKVNPSPFCLMDEIEAALDDVNVARFASYLHTLTEKTQFIAITHRRGTMEEADVLYGVTMQEEGVSKLLQLRVSEIEKKMGIQS</sequence>
<feature type="coiled-coil region" evidence="6">
    <location>
        <begin position="814"/>
        <end position="904"/>
    </location>
</feature>
<dbReference type="InterPro" id="IPR010935">
    <property type="entry name" value="SMC_hinge"/>
</dbReference>
<feature type="coiled-coil region" evidence="6">
    <location>
        <begin position="674"/>
        <end position="771"/>
    </location>
</feature>
<dbReference type="InterPro" id="IPR024704">
    <property type="entry name" value="SMC"/>
</dbReference>
<gene>
    <name evidence="6 8" type="primary">smc</name>
    <name evidence="8" type="ORF">H8717_06245</name>
</gene>
<evidence type="ECO:0000313" key="9">
    <source>
        <dbReference type="Proteomes" id="UP000658131"/>
    </source>
</evidence>
<evidence type="ECO:0000256" key="6">
    <source>
        <dbReference type="HAMAP-Rule" id="MF_01894"/>
    </source>
</evidence>
<evidence type="ECO:0000256" key="2">
    <source>
        <dbReference type="ARBA" id="ARBA00022741"/>
    </source>
</evidence>
<dbReference type="SMART" id="SM00968">
    <property type="entry name" value="SMC_hinge"/>
    <property type="match status" value="1"/>
</dbReference>
<comment type="caution">
    <text evidence="8">The sequence shown here is derived from an EMBL/GenBank/DDBJ whole genome shotgun (WGS) entry which is preliminary data.</text>
</comment>
<keyword evidence="4 6" id="KW-0175">Coiled coil</keyword>
<dbReference type="Pfam" id="PF02463">
    <property type="entry name" value="SMC_N"/>
    <property type="match status" value="1"/>
</dbReference>
<dbReference type="SUPFAM" id="SSF52540">
    <property type="entry name" value="P-loop containing nucleoside triphosphate hydrolases"/>
    <property type="match status" value="1"/>
</dbReference>
<evidence type="ECO:0000256" key="3">
    <source>
        <dbReference type="ARBA" id="ARBA00022840"/>
    </source>
</evidence>
<feature type="coiled-coil region" evidence="6">
    <location>
        <begin position="968"/>
        <end position="1023"/>
    </location>
</feature>
<comment type="function">
    <text evidence="6">Required for chromosome condensation and partitioning.</text>
</comment>
<keyword evidence="5 6" id="KW-0238">DNA-binding</keyword>
<comment type="subcellular location">
    <subcellularLocation>
        <location evidence="6">Cytoplasm</location>
    </subcellularLocation>
</comment>
<feature type="coiled-coil region" evidence="6">
    <location>
        <begin position="235"/>
        <end position="360"/>
    </location>
</feature>
<evidence type="ECO:0000256" key="5">
    <source>
        <dbReference type="ARBA" id="ARBA00023125"/>
    </source>
</evidence>
<evidence type="ECO:0000313" key="8">
    <source>
        <dbReference type="EMBL" id="MBC8576008.1"/>
    </source>
</evidence>
<dbReference type="Gene3D" id="1.20.1060.20">
    <property type="match status" value="1"/>
</dbReference>
<keyword evidence="3 6" id="KW-0067">ATP-binding</keyword>
<evidence type="ECO:0000259" key="7">
    <source>
        <dbReference type="SMART" id="SM00968"/>
    </source>
</evidence>
<dbReference type="PIRSF" id="PIRSF005719">
    <property type="entry name" value="SMC"/>
    <property type="match status" value="1"/>
</dbReference>
<keyword evidence="1 6" id="KW-0963">Cytoplasm</keyword>
<reference evidence="8 9" key="1">
    <citation type="submission" date="2020-08" db="EMBL/GenBank/DDBJ databases">
        <title>Genome public.</title>
        <authorList>
            <person name="Liu C."/>
            <person name="Sun Q."/>
        </authorList>
    </citation>
    <scope>NUCLEOTIDE SEQUENCE [LARGE SCALE GENOMIC DNA]</scope>
    <source>
        <strain evidence="8 9">BX1</strain>
    </source>
</reference>
<evidence type="ECO:0000256" key="1">
    <source>
        <dbReference type="ARBA" id="ARBA00022490"/>
    </source>
</evidence>
<dbReference type="InterPro" id="IPR003395">
    <property type="entry name" value="RecF/RecN/SMC_N"/>
</dbReference>
<keyword evidence="9" id="KW-1185">Reference proteome</keyword>